<comment type="caution">
    <text evidence="1">The sequence shown here is derived from an EMBL/GenBank/DDBJ whole genome shotgun (WGS) entry which is preliminary data.</text>
</comment>
<name>A0A844YXY3_9SPHN</name>
<keyword evidence="2" id="KW-1185">Reference proteome</keyword>
<dbReference type="RefSeq" id="WP_160771538.1">
    <property type="nucleotide sequence ID" value="NZ_WTYV01000002.1"/>
</dbReference>
<dbReference type="EMBL" id="WTYV01000002">
    <property type="protein sequence ID" value="MXO71641.1"/>
    <property type="molecule type" value="Genomic_DNA"/>
</dbReference>
<sequence>MEQDRIQQALARIEAATSRIERIAARPAPSPAAPADPDLARRHEALKREAWAALAELDSLIETIPA</sequence>
<evidence type="ECO:0000313" key="2">
    <source>
        <dbReference type="Proteomes" id="UP000466966"/>
    </source>
</evidence>
<reference evidence="1 2" key="1">
    <citation type="submission" date="2019-12" db="EMBL/GenBank/DDBJ databases">
        <title>Genomic-based taxomic classification of the family Erythrobacteraceae.</title>
        <authorList>
            <person name="Xu L."/>
        </authorList>
    </citation>
    <scope>NUCLEOTIDE SEQUENCE [LARGE SCALE GENOMIC DNA]</scope>
    <source>
        <strain evidence="1 2">M0322</strain>
    </source>
</reference>
<dbReference type="AlphaFoldDB" id="A0A844YXY3"/>
<proteinExistence type="predicted"/>
<evidence type="ECO:0000313" key="1">
    <source>
        <dbReference type="EMBL" id="MXO71641.1"/>
    </source>
</evidence>
<organism evidence="1 2">
    <name type="scientific">Alteraurantiacibacter buctensis</name>
    <dbReference type="NCBI Taxonomy" id="1503981"/>
    <lineage>
        <taxon>Bacteria</taxon>
        <taxon>Pseudomonadati</taxon>
        <taxon>Pseudomonadota</taxon>
        <taxon>Alphaproteobacteria</taxon>
        <taxon>Sphingomonadales</taxon>
        <taxon>Erythrobacteraceae</taxon>
        <taxon>Alteraurantiacibacter</taxon>
    </lineage>
</organism>
<accession>A0A844YXY3</accession>
<protein>
    <submittedName>
        <fullName evidence="1">Uncharacterized protein</fullName>
    </submittedName>
</protein>
<dbReference type="Proteomes" id="UP000466966">
    <property type="component" value="Unassembled WGS sequence"/>
</dbReference>
<gene>
    <name evidence="1" type="ORF">GRI99_08300</name>
</gene>